<gene>
    <name evidence="2" type="ORF">CCR75_002457</name>
</gene>
<reference evidence="2 3" key="1">
    <citation type="journal article" date="2021" name="Genome Biol.">
        <title>AFLAP: assembly-free linkage analysis pipeline using k-mers from genome sequencing data.</title>
        <authorList>
            <person name="Fletcher K."/>
            <person name="Zhang L."/>
            <person name="Gil J."/>
            <person name="Han R."/>
            <person name="Cavanaugh K."/>
            <person name="Michelmore R."/>
        </authorList>
    </citation>
    <scope>NUCLEOTIDE SEQUENCE [LARGE SCALE GENOMIC DNA]</scope>
    <source>
        <strain evidence="2 3">SF5</strain>
    </source>
</reference>
<dbReference type="AlphaFoldDB" id="A0A976IC61"/>
<dbReference type="EMBL" id="SHOA02000006">
    <property type="protein sequence ID" value="TDH66748.1"/>
    <property type="molecule type" value="Genomic_DNA"/>
</dbReference>
<dbReference type="GeneID" id="94346225"/>
<keyword evidence="1" id="KW-0732">Signal</keyword>
<evidence type="ECO:0000313" key="2">
    <source>
        <dbReference type="EMBL" id="TDH66748.1"/>
    </source>
</evidence>
<keyword evidence="3" id="KW-1185">Reference proteome</keyword>
<evidence type="ECO:0000313" key="3">
    <source>
        <dbReference type="Proteomes" id="UP000294530"/>
    </source>
</evidence>
<proteinExistence type="predicted"/>
<organism evidence="2 3">
    <name type="scientific">Bremia lactucae</name>
    <name type="common">Lettuce downy mildew</name>
    <dbReference type="NCBI Taxonomy" id="4779"/>
    <lineage>
        <taxon>Eukaryota</taxon>
        <taxon>Sar</taxon>
        <taxon>Stramenopiles</taxon>
        <taxon>Oomycota</taxon>
        <taxon>Peronosporomycetes</taxon>
        <taxon>Peronosporales</taxon>
        <taxon>Peronosporaceae</taxon>
        <taxon>Bremia</taxon>
    </lineage>
</organism>
<dbReference type="Proteomes" id="UP000294530">
    <property type="component" value="Unassembled WGS sequence"/>
</dbReference>
<feature type="chain" id="PRO_5037239754" description="RxLR effector protein" evidence="1">
    <location>
        <begin position="18"/>
        <end position="498"/>
    </location>
</feature>
<dbReference type="KEGG" id="blac:94346225"/>
<accession>A0A976IC61</accession>
<sequence length="498" mass="58616">MQLRLLLSIFLLGTSNCVVFNLNASSLEDTRIASRDSTSKSVAKNTPNFKTLPKSNATSTFESVPFATKNEEERGWWSQLWYWILHKWAWWRRPTPSNTINAIPAVKIFKKKEWVGNDFENWLRRAVKQLRKEPYTKFTADNIHFHLRRKLGFREVVKLYYHLQSDSIVGSFAEKKLGELTLGLATSTNMYKFWLDIVKNPGDIFKLAPFENQKGRDHTFWEWFVYIQEYNHLKSVANTQRFTEDDIFRVVMEKVKLNDAKAFFTRLRKEKVSQEVGFKLQARLVMQLATTDDGIQSLKELANPGLLYTYLKDKLTSRSDLRLQWLQYVNKYWILKGEVAGHEQFSYDDVIRVLLEVVPHQNKLAFFKTLKDTNGMESFADEMMAYVTNVPSWLVNKRKPQDVFAKFPYKNGAITDFGFLQWLIYAKAYKAKDANFNYGELYEFLETKNMIPRAMTLLEMHSKNTKVSDFARGMLDYMLTKTNKWTTLRNSIKWIFPF</sequence>
<name>A0A976IC61_BRELC</name>
<feature type="signal peptide" evidence="1">
    <location>
        <begin position="1"/>
        <end position="17"/>
    </location>
</feature>
<dbReference type="RefSeq" id="XP_067816247.1">
    <property type="nucleotide sequence ID" value="XM_067960554.1"/>
</dbReference>
<comment type="caution">
    <text evidence="2">The sequence shown here is derived from an EMBL/GenBank/DDBJ whole genome shotgun (WGS) entry which is preliminary data.</text>
</comment>
<evidence type="ECO:0008006" key="4">
    <source>
        <dbReference type="Google" id="ProtNLM"/>
    </source>
</evidence>
<protein>
    <recommendedName>
        <fullName evidence="4">RxLR effector protein</fullName>
    </recommendedName>
</protein>
<evidence type="ECO:0000256" key="1">
    <source>
        <dbReference type="SAM" id="SignalP"/>
    </source>
</evidence>